<name>A0A1I8AIU5_9BILA</name>
<protein>
    <submittedName>
        <fullName evidence="2">FLYWCH-type domain-containing protein</fullName>
    </submittedName>
</protein>
<sequence length="128" mass="14945">MLRQPLTVINSVTRAIMCQPYQTCLKQLFVIEDIVYIFNTFDDYRLRLLELNLRDYTVINITNNVENLTDMTCIWRAEVDGKAIYVTGCDKSSKKAMWKLEIVLLQLTNFILYCSLTSNPSEVPRPDR</sequence>
<dbReference type="Proteomes" id="UP000095287">
    <property type="component" value="Unplaced"/>
</dbReference>
<organism evidence="1 2">
    <name type="scientific">Steinernema glaseri</name>
    <dbReference type="NCBI Taxonomy" id="37863"/>
    <lineage>
        <taxon>Eukaryota</taxon>
        <taxon>Metazoa</taxon>
        <taxon>Ecdysozoa</taxon>
        <taxon>Nematoda</taxon>
        <taxon>Chromadorea</taxon>
        <taxon>Rhabditida</taxon>
        <taxon>Tylenchina</taxon>
        <taxon>Panagrolaimomorpha</taxon>
        <taxon>Strongyloidoidea</taxon>
        <taxon>Steinernematidae</taxon>
        <taxon>Steinernema</taxon>
    </lineage>
</organism>
<keyword evidence="1" id="KW-1185">Reference proteome</keyword>
<dbReference type="AlphaFoldDB" id="A0A1I8AIU5"/>
<dbReference type="WBParaSite" id="L893_g6193.t1">
    <property type="protein sequence ID" value="L893_g6193.t1"/>
    <property type="gene ID" value="L893_g6193"/>
</dbReference>
<evidence type="ECO:0000313" key="2">
    <source>
        <dbReference type="WBParaSite" id="L893_g6193.t1"/>
    </source>
</evidence>
<proteinExistence type="predicted"/>
<evidence type="ECO:0000313" key="1">
    <source>
        <dbReference type="Proteomes" id="UP000095287"/>
    </source>
</evidence>
<reference evidence="2" key="1">
    <citation type="submission" date="2016-11" db="UniProtKB">
        <authorList>
            <consortium name="WormBaseParasite"/>
        </authorList>
    </citation>
    <scope>IDENTIFICATION</scope>
</reference>
<accession>A0A1I8AIU5</accession>